<dbReference type="PANTHER" id="PTHR35342:SF5">
    <property type="entry name" value="TRICARBOXYLIC TRANSPORT PROTEIN"/>
    <property type="match status" value="1"/>
</dbReference>
<dbReference type="EMBL" id="DYZA01000080">
    <property type="protein sequence ID" value="HJD96873.1"/>
    <property type="molecule type" value="Genomic_DNA"/>
</dbReference>
<evidence type="ECO:0000313" key="3">
    <source>
        <dbReference type="EMBL" id="HJD96873.1"/>
    </source>
</evidence>
<gene>
    <name evidence="3" type="ORF">K8W16_04420</name>
</gene>
<accession>A0A921DRD7</accession>
<feature type="transmembrane region" description="Helical" evidence="1">
    <location>
        <begin position="357"/>
        <end position="380"/>
    </location>
</feature>
<proteinExistence type="predicted"/>
<feature type="transmembrane region" description="Helical" evidence="1">
    <location>
        <begin position="386"/>
        <end position="408"/>
    </location>
</feature>
<sequence length="504" mass="52979">MFENIFHAFGTIADPFCLGMLAFGVLFGVVIGALPGLGTAVAITICIPFTLKMGSGPAIALLLGVYASSIYGGSISAVLLNTPGTPQSACTGMEGYPMAQKGQAREALGWVTMASVLGGLISCAVLVLAAPSLAVLSVKYGGPLEICALICMGLACITSLSDDNHVKGVLMGVAGLFLATIGNDPQTGEMRFTFGSQNLVSGIDLMPVVVGVFPLAELFYRVYESFSEKAPSVIHCTSMKLPSWSDWKVKGRISNLLRSSFLGCGLGILPGTGATAATFIAYSSAKRISPARDNFGKGEPDGLIAAESSNNAVSGGALVPTLAMGIPGEPTMALMLATLTLHGITPGVRLMADNPDIVYATFILLIMANLALIPAAWICIRGFGKIIAFPTAVLLGIIVICSLIGVYLPRSSMFDVWITLAIGVVAFLMRLTDFPVAPLLIGYVLSNQLEYRMSQVAIYMGGGSLVDYTLEHPVAIALFIVALILLVLPFFRKNRDKRTCEPNF</sequence>
<evidence type="ECO:0000313" key="4">
    <source>
        <dbReference type="Proteomes" id="UP000698963"/>
    </source>
</evidence>
<name>A0A921DRD7_9BACT</name>
<feature type="transmembrane region" description="Helical" evidence="1">
    <location>
        <begin position="166"/>
        <end position="182"/>
    </location>
</feature>
<protein>
    <submittedName>
        <fullName evidence="3">Tripartite tricarboxylate transporter permease</fullName>
    </submittedName>
</protein>
<feature type="transmembrane region" description="Helical" evidence="1">
    <location>
        <begin position="20"/>
        <end position="47"/>
    </location>
</feature>
<keyword evidence="1" id="KW-0472">Membrane</keyword>
<evidence type="ECO:0000259" key="2">
    <source>
        <dbReference type="Pfam" id="PF01970"/>
    </source>
</evidence>
<feature type="transmembrane region" description="Helical" evidence="1">
    <location>
        <begin position="59"/>
        <end position="79"/>
    </location>
</feature>
<dbReference type="Proteomes" id="UP000698963">
    <property type="component" value="Unassembled WGS sequence"/>
</dbReference>
<organism evidence="3 4">
    <name type="scientific">Mailhella massiliensis</name>
    <dbReference type="NCBI Taxonomy" id="1903261"/>
    <lineage>
        <taxon>Bacteria</taxon>
        <taxon>Pseudomonadati</taxon>
        <taxon>Thermodesulfobacteriota</taxon>
        <taxon>Desulfovibrionia</taxon>
        <taxon>Desulfovibrionales</taxon>
        <taxon>Desulfovibrionaceae</taxon>
        <taxon>Mailhella</taxon>
    </lineage>
</organism>
<feature type="transmembrane region" description="Helical" evidence="1">
    <location>
        <begin position="474"/>
        <end position="491"/>
    </location>
</feature>
<feature type="domain" description="DUF112" evidence="2">
    <location>
        <begin position="18"/>
        <end position="440"/>
    </location>
</feature>
<keyword evidence="1" id="KW-1133">Transmembrane helix</keyword>
<dbReference type="InterPro" id="IPR002823">
    <property type="entry name" value="DUF112_TM"/>
</dbReference>
<dbReference type="RefSeq" id="WP_304121472.1">
    <property type="nucleotide sequence ID" value="NZ_DYZA01000080.1"/>
</dbReference>
<feature type="transmembrane region" description="Helical" evidence="1">
    <location>
        <begin position="142"/>
        <end position="160"/>
    </location>
</feature>
<reference evidence="3" key="2">
    <citation type="submission" date="2021-09" db="EMBL/GenBank/DDBJ databases">
        <authorList>
            <person name="Gilroy R."/>
        </authorList>
    </citation>
    <scope>NUCLEOTIDE SEQUENCE</scope>
    <source>
        <strain evidence="3">ChiGjej2B2-19336</strain>
    </source>
</reference>
<dbReference type="Pfam" id="PF01970">
    <property type="entry name" value="TctA"/>
    <property type="match status" value="1"/>
</dbReference>
<dbReference type="AlphaFoldDB" id="A0A921DRD7"/>
<comment type="caution">
    <text evidence="3">The sequence shown here is derived from an EMBL/GenBank/DDBJ whole genome shotgun (WGS) entry which is preliminary data.</text>
</comment>
<feature type="transmembrane region" description="Helical" evidence="1">
    <location>
        <begin position="203"/>
        <end position="223"/>
    </location>
</feature>
<evidence type="ECO:0000256" key="1">
    <source>
        <dbReference type="SAM" id="Phobius"/>
    </source>
</evidence>
<reference evidence="3" key="1">
    <citation type="journal article" date="2021" name="PeerJ">
        <title>Extensive microbial diversity within the chicken gut microbiome revealed by metagenomics and culture.</title>
        <authorList>
            <person name="Gilroy R."/>
            <person name="Ravi A."/>
            <person name="Getino M."/>
            <person name="Pursley I."/>
            <person name="Horton D.L."/>
            <person name="Alikhan N.F."/>
            <person name="Baker D."/>
            <person name="Gharbi K."/>
            <person name="Hall N."/>
            <person name="Watson M."/>
            <person name="Adriaenssens E.M."/>
            <person name="Foster-Nyarko E."/>
            <person name="Jarju S."/>
            <person name="Secka A."/>
            <person name="Antonio M."/>
            <person name="Oren A."/>
            <person name="Chaudhuri R.R."/>
            <person name="La Ragione R."/>
            <person name="Hildebrand F."/>
            <person name="Pallen M.J."/>
        </authorList>
    </citation>
    <scope>NUCLEOTIDE SEQUENCE</scope>
    <source>
        <strain evidence="3">ChiGjej2B2-19336</strain>
    </source>
</reference>
<feature type="transmembrane region" description="Helical" evidence="1">
    <location>
        <begin position="260"/>
        <end position="282"/>
    </location>
</feature>
<feature type="transmembrane region" description="Helical" evidence="1">
    <location>
        <begin position="107"/>
        <end position="130"/>
    </location>
</feature>
<dbReference type="PANTHER" id="PTHR35342">
    <property type="entry name" value="TRICARBOXYLIC TRANSPORT PROTEIN"/>
    <property type="match status" value="1"/>
</dbReference>
<keyword evidence="1" id="KW-0812">Transmembrane</keyword>